<comment type="similarity">
    <text evidence="2">Belongs to the bacterial solute-binding protein 1 family.</text>
</comment>
<comment type="caution">
    <text evidence="8">The sequence shown here is derived from an EMBL/GenBank/DDBJ whole genome shotgun (WGS) entry which is preliminary data.</text>
</comment>
<dbReference type="InterPro" id="IPR006059">
    <property type="entry name" value="SBP"/>
</dbReference>
<proteinExistence type="inferred from homology"/>
<dbReference type="SUPFAM" id="SSF53850">
    <property type="entry name" value="Periplasmic binding protein-like II"/>
    <property type="match status" value="1"/>
</dbReference>
<feature type="chain" id="PRO_5032347003" description="Probable sugar-binding periplasmic protein" evidence="7">
    <location>
        <begin position="30"/>
        <end position="421"/>
    </location>
</feature>
<keyword evidence="3" id="KW-0813">Transport</keyword>
<evidence type="ECO:0000256" key="7">
    <source>
        <dbReference type="SAM" id="SignalP"/>
    </source>
</evidence>
<evidence type="ECO:0000256" key="6">
    <source>
        <dbReference type="ARBA" id="ARBA00049753"/>
    </source>
</evidence>
<dbReference type="Proteomes" id="UP000571084">
    <property type="component" value="Unassembled WGS sequence"/>
</dbReference>
<feature type="signal peptide" evidence="7">
    <location>
        <begin position="1"/>
        <end position="29"/>
    </location>
</feature>
<dbReference type="Pfam" id="PF01547">
    <property type="entry name" value="SBP_bac_1"/>
    <property type="match status" value="1"/>
</dbReference>
<dbReference type="EMBL" id="JACHHQ010000002">
    <property type="protein sequence ID" value="MBB5199327.1"/>
    <property type="molecule type" value="Genomic_DNA"/>
</dbReference>
<dbReference type="AlphaFoldDB" id="A0A840RM00"/>
<protein>
    <recommendedName>
        <fullName evidence="6">Probable sugar-binding periplasmic protein</fullName>
    </recommendedName>
</protein>
<dbReference type="PANTHER" id="PTHR43649:SF28">
    <property type="entry name" value="BINDING PROTEIN COMPONENT OF ABC SUGAR TRANSPORTER-RELATED"/>
    <property type="match status" value="1"/>
</dbReference>
<evidence type="ECO:0000256" key="1">
    <source>
        <dbReference type="ARBA" id="ARBA00004418"/>
    </source>
</evidence>
<sequence>MKLQQLIKTTMVTTVTATALLSASAAVNAAQVEVLHYWTSGGEAKSVAELKKIMESKGITWKDFAVAGGAGENATTALKARVIAGSPPTAAQIKGPSIQEWGQEGVLANIDAAATAGKWDTLLPKVVSNTMKYQGHYVAAPVNVHRVNWLWVNPEVLKKSGAKTPTTWAEFFDAADKMQKAGFIAIAHGGQPWQDATVFETTALGVGGADFYNKALVKLDQATLTGPTMIKTFDTLGKIKTYIDKNSPGRDWNLATAMVINGKAGMQFMGDWAKGEFTAAGKQPGKDFLCVPAPGTAKSYTYNIDSIAMFKVKSPEEQKAQLVLATAIMSPEFQEIFNLNKGSIPVRPDVPRSKFDSCAIESMDDMAAASKANTLEPSMAHGMAVSSAVQGAMLDVISKFMNSTMTSQAAAQALAKAAKTR</sequence>
<keyword evidence="4 7" id="KW-0732">Signal</keyword>
<dbReference type="PANTHER" id="PTHR43649">
    <property type="entry name" value="ARABINOSE-BINDING PROTEIN-RELATED"/>
    <property type="match status" value="1"/>
</dbReference>
<keyword evidence="9" id="KW-1185">Reference proteome</keyword>
<dbReference type="RefSeq" id="WP_168055137.1">
    <property type="nucleotide sequence ID" value="NZ_JAAOZT010000006.1"/>
</dbReference>
<gene>
    <name evidence="8" type="ORF">HNR39_001154</name>
</gene>
<comment type="subcellular location">
    <subcellularLocation>
        <location evidence="1">Periplasm</location>
    </subcellularLocation>
</comment>
<dbReference type="GO" id="GO:0042597">
    <property type="term" value="C:periplasmic space"/>
    <property type="evidence" value="ECO:0007669"/>
    <property type="project" value="UniProtKB-SubCell"/>
</dbReference>
<evidence type="ECO:0000256" key="3">
    <source>
        <dbReference type="ARBA" id="ARBA00022448"/>
    </source>
</evidence>
<reference evidence="8 9" key="1">
    <citation type="submission" date="2020-08" db="EMBL/GenBank/DDBJ databases">
        <title>Genomic Encyclopedia of Type Strains, Phase IV (KMG-IV): sequencing the most valuable type-strain genomes for metagenomic binning, comparative biology and taxonomic classification.</title>
        <authorList>
            <person name="Goeker M."/>
        </authorList>
    </citation>
    <scope>NUCLEOTIDE SEQUENCE [LARGE SCALE GENOMIC DNA]</scope>
    <source>
        <strain evidence="8 9">DSM 23240</strain>
    </source>
</reference>
<evidence type="ECO:0000256" key="2">
    <source>
        <dbReference type="ARBA" id="ARBA00008520"/>
    </source>
</evidence>
<evidence type="ECO:0000313" key="9">
    <source>
        <dbReference type="Proteomes" id="UP000571084"/>
    </source>
</evidence>
<comment type="function">
    <text evidence="5">Part of a binding-protein-dependent transport system for a sugar.</text>
</comment>
<evidence type="ECO:0000313" key="8">
    <source>
        <dbReference type="EMBL" id="MBB5199327.1"/>
    </source>
</evidence>
<dbReference type="InterPro" id="IPR050490">
    <property type="entry name" value="Bact_solute-bd_prot1"/>
</dbReference>
<organism evidence="8 9">
    <name type="scientific">Glaciimonas immobilis</name>
    <dbReference type="NCBI Taxonomy" id="728004"/>
    <lineage>
        <taxon>Bacteria</taxon>
        <taxon>Pseudomonadati</taxon>
        <taxon>Pseudomonadota</taxon>
        <taxon>Betaproteobacteria</taxon>
        <taxon>Burkholderiales</taxon>
        <taxon>Oxalobacteraceae</taxon>
        <taxon>Glaciimonas</taxon>
    </lineage>
</organism>
<dbReference type="Gene3D" id="3.40.190.10">
    <property type="entry name" value="Periplasmic binding protein-like II"/>
    <property type="match status" value="2"/>
</dbReference>
<evidence type="ECO:0000256" key="4">
    <source>
        <dbReference type="ARBA" id="ARBA00022729"/>
    </source>
</evidence>
<accession>A0A840RM00</accession>
<evidence type="ECO:0000256" key="5">
    <source>
        <dbReference type="ARBA" id="ARBA00049629"/>
    </source>
</evidence>
<name>A0A840RM00_9BURK</name>